<accession>A0A932GM88</accession>
<dbReference type="EMBL" id="JACPSX010000013">
    <property type="protein sequence ID" value="MBI3013632.1"/>
    <property type="molecule type" value="Genomic_DNA"/>
</dbReference>
<protein>
    <submittedName>
        <fullName evidence="1">PilN domain-containing protein</fullName>
    </submittedName>
</protein>
<comment type="caution">
    <text evidence="1">The sequence shown here is derived from an EMBL/GenBank/DDBJ whole genome shotgun (WGS) entry which is preliminary data.</text>
</comment>
<dbReference type="AlphaFoldDB" id="A0A932GM88"/>
<name>A0A932GM88_UNCTE</name>
<evidence type="ECO:0000313" key="2">
    <source>
        <dbReference type="Proteomes" id="UP000741360"/>
    </source>
</evidence>
<sequence length="119" mass="12800">LEKSLQEAQGELKSFEDKILRIREFRKSKARWSEVMRNVANATPGGIVLTALEDKSKGKLVLRGEASTSGRGGGPEQVAGFVERLGAQGSGLSAARLVSAQRVKTGEVEVIQFEVECAL</sequence>
<organism evidence="1 2">
    <name type="scientific">Tectimicrobiota bacterium</name>
    <dbReference type="NCBI Taxonomy" id="2528274"/>
    <lineage>
        <taxon>Bacteria</taxon>
        <taxon>Pseudomonadati</taxon>
        <taxon>Nitrospinota/Tectimicrobiota group</taxon>
        <taxon>Candidatus Tectimicrobiota</taxon>
    </lineage>
</organism>
<dbReference type="Proteomes" id="UP000741360">
    <property type="component" value="Unassembled WGS sequence"/>
</dbReference>
<dbReference type="InterPro" id="IPR007813">
    <property type="entry name" value="PilN"/>
</dbReference>
<evidence type="ECO:0000313" key="1">
    <source>
        <dbReference type="EMBL" id="MBI3013632.1"/>
    </source>
</evidence>
<feature type="non-terminal residue" evidence="1">
    <location>
        <position position="1"/>
    </location>
</feature>
<gene>
    <name evidence="1" type="ORF">HYY65_00895</name>
</gene>
<proteinExistence type="predicted"/>
<dbReference type="Pfam" id="PF05137">
    <property type="entry name" value="PilN"/>
    <property type="match status" value="1"/>
</dbReference>
<reference evidence="1" key="1">
    <citation type="submission" date="2020-07" db="EMBL/GenBank/DDBJ databases">
        <title>Huge and variable diversity of episymbiotic CPR bacteria and DPANN archaea in groundwater ecosystems.</title>
        <authorList>
            <person name="He C.Y."/>
            <person name="Keren R."/>
            <person name="Whittaker M."/>
            <person name="Farag I.F."/>
            <person name="Doudna J."/>
            <person name="Cate J.H.D."/>
            <person name="Banfield J.F."/>
        </authorList>
    </citation>
    <scope>NUCLEOTIDE SEQUENCE</scope>
    <source>
        <strain evidence="1">NC_groundwater_717_Ag_S-0.2um_59_8</strain>
    </source>
</reference>